<evidence type="ECO:0000313" key="4">
    <source>
        <dbReference type="Proteomes" id="UP001611450"/>
    </source>
</evidence>
<feature type="domain" description="AAA+ ATPase" evidence="2">
    <location>
        <begin position="171"/>
        <end position="315"/>
    </location>
</feature>
<dbReference type="InterPro" id="IPR050764">
    <property type="entry name" value="CbbQ/NirQ/NorQ/GpvN"/>
</dbReference>
<accession>A0ABW7WCA8</accession>
<organism evidence="3 4">
    <name type="scientific">Nocardia beijingensis</name>
    <dbReference type="NCBI Taxonomy" id="95162"/>
    <lineage>
        <taxon>Bacteria</taxon>
        <taxon>Bacillati</taxon>
        <taxon>Actinomycetota</taxon>
        <taxon>Actinomycetes</taxon>
        <taxon>Mycobacteriales</taxon>
        <taxon>Nocardiaceae</taxon>
        <taxon>Nocardia</taxon>
    </lineage>
</organism>
<feature type="region of interest" description="Disordered" evidence="1">
    <location>
        <begin position="86"/>
        <end position="150"/>
    </location>
</feature>
<comment type="caution">
    <text evidence="3">The sequence shown here is derived from an EMBL/GenBank/DDBJ whole genome shotgun (WGS) entry which is preliminary data.</text>
</comment>
<reference evidence="3 4" key="1">
    <citation type="submission" date="2024-10" db="EMBL/GenBank/DDBJ databases">
        <title>The Natural Products Discovery Center: Release of the First 8490 Sequenced Strains for Exploring Actinobacteria Biosynthetic Diversity.</title>
        <authorList>
            <person name="Kalkreuter E."/>
            <person name="Kautsar S.A."/>
            <person name="Yang D."/>
            <person name="Bader C.D."/>
            <person name="Teijaro C.N."/>
            <person name="Fluegel L."/>
            <person name="Davis C.M."/>
            <person name="Simpson J.R."/>
            <person name="Lauterbach L."/>
            <person name="Steele A.D."/>
            <person name="Gui C."/>
            <person name="Meng S."/>
            <person name="Li G."/>
            <person name="Viehrig K."/>
            <person name="Ye F."/>
            <person name="Su P."/>
            <person name="Kiefer A.F."/>
            <person name="Nichols A."/>
            <person name="Cepeda A.J."/>
            <person name="Yan W."/>
            <person name="Fan B."/>
            <person name="Jiang Y."/>
            <person name="Adhikari A."/>
            <person name="Zheng C.-J."/>
            <person name="Schuster L."/>
            <person name="Cowan T.M."/>
            <person name="Smanski M.J."/>
            <person name="Chevrette M.G."/>
            <person name="De Carvalho L.P.S."/>
            <person name="Shen B."/>
        </authorList>
    </citation>
    <scope>NUCLEOTIDE SEQUENCE [LARGE SCALE GENOMIC DNA]</scope>
    <source>
        <strain evidence="3 4">NPDC019626</strain>
    </source>
</reference>
<dbReference type="InterPro" id="IPR011704">
    <property type="entry name" value="ATPase_dyneun-rel_AAA"/>
</dbReference>
<feature type="compositionally biased region" description="Low complexity" evidence="1">
    <location>
        <begin position="86"/>
        <end position="109"/>
    </location>
</feature>
<dbReference type="InterPro" id="IPR027417">
    <property type="entry name" value="P-loop_NTPase"/>
</dbReference>
<keyword evidence="4" id="KW-1185">Reference proteome</keyword>
<dbReference type="CDD" id="cd00009">
    <property type="entry name" value="AAA"/>
    <property type="match status" value="1"/>
</dbReference>
<dbReference type="PANTHER" id="PTHR42759">
    <property type="entry name" value="MOXR FAMILY PROTEIN"/>
    <property type="match status" value="1"/>
</dbReference>
<dbReference type="RefSeq" id="WP_396945015.1">
    <property type="nucleotide sequence ID" value="NZ_JBIRXV010000001.1"/>
</dbReference>
<dbReference type="EMBL" id="JBIRXV010000001">
    <property type="protein sequence ID" value="MFI2320601.1"/>
    <property type="molecule type" value="Genomic_DNA"/>
</dbReference>
<sequence>MPTTPATAATAAPAAGRLPNGELRRMVAAALAADPAREQSPREIANGLGRSSGAVGNALESLTAAGHAERTSAAPRRYRATVTTATAAASAPAAPATLAAPAASKAANPARRRPKKNTTSAATPASAAPANTPAVPARTGNTVARPNGQDYHVRKLAGRADVDVLQTMRAAEVPVLLYGPPGTGKTSLIEAAYGDLLTVQGDGDTTVADLVGEYTQNPDGTFVFVHGPLVRAMREGRVLFIDDATLIPPTVLSVVYPAMDGRREIVIKAHGGEVVKAAPGFFVVAGHNPGVHGAILSDALASRFAFQVQVGSDYDLAAQLGVERRAVKVARELAARQEKGEVGWAPQLRELLAFRKIAAATDSATAAANLIGAAPEDDRAIVAAVVRSVYGANHAPLALGPRI</sequence>
<dbReference type="InterPro" id="IPR003593">
    <property type="entry name" value="AAA+_ATPase"/>
</dbReference>
<dbReference type="SMART" id="SM00382">
    <property type="entry name" value="AAA"/>
    <property type="match status" value="1"/>
</dbReference>
<dbReference type="PANTHER" id="PTHR42759:SF1">
    <property type="entry name" value="MAGNESIUM-CHELATASE SUBUNIT CHLD"/>
    <property type="match status" value="1"/>
</dbReference>
<dbReference type="Pfam" id="PF07728">
    <property type="entry name" value="AAA_5"/>
    <property type="match status" value="1"/>
</dbReference>
<proteinExistence type="predicted"/>
<protein>
    <submittedName>
        <fullName evidence="3">AAA family ATPase</fullName>
    </submittedName>
</protein>
<gene>
    <name evidence="3" type="ORF">ACH47G_08930</name>
</gene>
<evidence type="ECO:0000259" key="2">
    <source>
        <dbReference type="SMART" id="SM00382"/>
    </source>
</evidence>
<evidence type="ECO:0000256" key="1">
    <source>
        <dbReference type="SAM" id="MobiDB-lite"/>
    </source>
</evidence>
<name>A0ABW7WCA8_9NOCA</name>
<dbReference type="Proteomes" id="UP001611450">
    <property type="component" value="Unassembled WGS sequence"/>
</dbReference>
<feature type="region of interest" description="Disordered" evidence="1">
    <location>
        <begin position="32"/>
        <end position="54"/>
    </location>
</feature>
<feature type="compositionally biased region" description="Low complexity" evidence="1">
    <location>
        <begin position="117"/>
        <end position="137"/>
    </location>
</feature>
<dbReference type="Gene3D" id="3.40.50.300">
    <property type="entry name" value="P-loop containing nucleotide triphosphate hydrolases"/>
    <property type="match status" value="1"/>
</dbReference>
<evidence type="ECO:0000313" key="3">
    <source>
        <dbReference type="EMBL" id="MFI2320601.1"/>
    </source>
</evidence>
<dbReference type="SUPFAM" id="SSF52540">
    <property type="entry name" value="P-loop containing nucleoside triphosphate hydrolases"/>
    <property type="match status" value="1"/>
</dbReference>